<dbReference type="OrthoDB" id="1427164at2"/>
<keyword evidence="3" id="KW-1185">Reference proteome</keyword>
<dbReference type="EMBL" id="CP013909">
    <property type="protein sequence ID" value="ALW84723.1"/>
    <property type="molecule type" value="Genomic_DNA"/>
</dbReference>
<evidence type="ECO:0000313" key="3">
    <source>
        <dbReference type="Proteomes" id="UP000059542"/>
    </source>
</evidence>
<dbReference type="KEGG" id="hyg:AUC43_06275"/>
<reference evidence="2 3" key="1">
    <citation type="submission" date="2015-12" db="EMBL/GenBank/DDBJ databases">
        <authorList>
            <person name="Shamseldin A."/>
            <person name="Moawad H."/>
            <person name="Abd El-Rahim W.M."/>
            <person name="Sadowsky M.J."/>
        </authorList>
    </citation>
    <scope>NUCLEOTIDE SEQUENCE [LARGE SCALE GENOMIC DNA]</scope>
    <source>
        <strain evidence="2 3">DG5B</strain>
    </source>
</reference>
<accession>A0A0U3SW42</accession>
<organism evidence="2 3">
    <name type="scientific">Hymenobacter sedentarius</name>
    <dbReference type="NCBI Taxonomy" id="1411621"/>
    <lineage>
        <taxon>Bacteria</taxon>
        <taxon>Pseudomonadati</taxon>
        <taxon>Bacteroidota</taxon>
        <taxon>Cytophagia</taxon>
        <taxon>Cytophagales</taxon>
        <taxon>Hymenobacteraceae</taxon>
        <taxon>Hymenobacter</taxon>
    </lineage>
</organism>
<gene>
    <name evidence="2" type="ORF">AUC43_06275</name>
</gene>
<proteinExistence type="predicted"/>
<dbReference type="AlphaFoldDB" id="A0A0U3SW42"/>
<evidence type="ECO:0000313" key="2">
    <source>
        <dbReference type="EMBL" id="ALW84723.1"/>
    </source>
</evidence>
<keyword evidence="1" id="KW-0732">Signal</keyword>
<feature type="chain" id="PRO_5006845273" evidence="1">
    <location>
        <begin position="20"/>
        <end position="265"/>
    </location>
</feature>
<feature type="signal peptide" evidence="1">
    <location>
        <begin position="1"/>
        <end position="19"/>
    </location>
</feature>
<dbReference type="Proteomes" id="UP000059542">
    <property type="component" value="Chromosome"/>
</dbReference>
<sequence length="265" mass="27694">MRTSLLFALLGLLAGTAHAQDLLTKRTGEAVSVKVVEITPSEVKYRRTDNPDGPLISIWRSDVYTIRYANGTQELLNSNPTPAAAPATTVPVAPASPAPAAQAALPAGVPMVGNQDPNDAVLAEPISLDGPRVGFTILPRGVLDKAHDSGTDLNPFLTQFGWQFEKRLFRLPSGVSGLVEFVPLVGGLEQGQFLPSLSGLVGLRGAKGFEFGVGPNLTPLGSSIVLAMGTSIKSNGINFPINLAMVPGAGGVRVSLLVGFNARHR</sequence>
<dbReference type="RefSeq" id="WP_068191116.1">
    <property type="nucleotide sequence ID" value="NZ_CP013909.1"/>
</dbReference>
<name>A0A0U3SW42_9BACT</name>
<dbReference type="STRING" id="1411621.AUC43_06275"/>
<protein>
    <submittedName>
        <fullName evidence="2">Uncharacterized protein</fullName>
    </submittedName>
</protein>
<evidence type="ECO:0000256" key="1">
    <source>
        <dbReference type="SAM" id="SignalP"/>
    </source>
</evidence>